<reference evidence="1" key="1">
    <citation type="submission" date="2024-06" db="EMBL/GenBank/DDBJ databases">
        <title>High activity and specificity of bacteriophage cocktails against carbapenem-resistant Klebsiella pneumoniae belonging to high-risk clones CG258 and ST307.</title>
        <authorList>
            <person name="Jimenez Quiceno J."/>
            <person name="Salazar Ospina L."/>
            <person name="Tellez Carrasquilla S."/>
        </authorList>
    </citation>
    <scope>NUCLEOTIDE SEQUENCE</scope>
</reference>
<accession>A0AAU8HZ05</accession>
<proteinExistence type="predicted"/>
<protein>
    <submittedName>
        <fullName evidence="1">Uncharacterized protein</fullName>
    </submittedName>
</protein>
<name>A0AAU8HZ05_9CAUD</name>
<organism evidence="1">
    <name type="scientific">Klebsiella phage FKP3</name>
    <dbReference type="NCBI Taxonomy" id="3231233"/>
    <lineage>
        <taxon>Viruses</taxon>
        <taxon>Duplodnaviria</taxon>
        <taxon>Heunggongvirae</taxon>
        <taxon>Uroviricota</taxon>
        <taxon>Caudoviricetes</taxon>
        <taxon>Stephanstirmvirinae</taxon>
        <taxon>Justusliebigvirus</taxon>
    </lineage>
</organism>
<dbReference type="EMBL" id="PP895363">
    <property type="protein sequence ID" value="XCI77932.1"/>
    <property type="molecule type" value="Genomic_DNA"/>
</dbReference>
<sequence>MIAITPTVLDWYRQQIAPPLAIFKHAESKQRRISIHEIINLNAGAVPFNPGPSRNMGNTLAILSLRRKRSELTLESLRMMGDPHRVTGHRIARAWERANGRKVG</sequence>
<evidence type="ECO:0000313" key="1">
    <source>
        <dbReference type="EMBL" id="XCI77932.1"/>
    </source>
</evidence>